<dbReference type="InParanoid" id="B9RC89"/>
<feature type="compositionally biased region" description="Low complexity" evidence="2">
    <location>
        <begin position="203"/>
        <end position="217"/>
    </location>
</feature>
<gene>
    <name evidence="4" type="ORF">RCOM_1686300</name>
</gene>
<dbReference type="PANTHER" id="PTHR34452:SF7">
    <property type="entry name" value="MYOSIN HEAVY CHAIN-RELATED PROTEIN"/>
    <property type="match status" value="1"/>
</dbReference>
<name>B9RC89_RICCO</name>
<organism evidence="4 5">
    <name type="scientific">Ricinus communis</name>
    <name type="common">Castor bean</name>
    <dbReference type="NCBI Taxonomy" id="3988"/>
    <lineage>
        <taxon>Eukaryota</taxon>
        <taxon>Viridiplantae</taxon>
        <taxon>Streptophyta</taxon>
        <taxon>Embryophyta</taxon>
        <taxon>Tracheophyta</taxon>
        <taxon>Spermatophyta</taxon>
        <taxon>Magnoliopsida</taxon>
        <taxon>eudicotyledons</taxon>
        <taxon>Gunneridae</taxon>
        <taxon>Pentapetalae</taxon>
        <taxon>rosids</taxon>
        <taxon>fabids</taxon>
        <taxon>Malpighiales</taxon>
        <taxon>Euphorbiaceae</taxon>
        <taxon>Acalyphoideae</taxon>
        <taxon>Acalypheae</taxon>
        <taxon>Ricinus</taxon>
    </lineage>
</organism>
<feature type="region of interest" description="Disordered" evidence="2">
    <location>
        <begin position="268"/>
        <end position="299"/>
    </location>
</feature>
<sequence length="1134" mass="129166">MFRSARWRSEKNKIKTVFKLQFHATQVSQLNADTLVISVIPGDIGKPTARLDKGIIRDGSCRWEYPIYETVKFTQDIKTGKFNERIYHFIVSTGSSKNSLVGEVSVDFATYAEATKVSTVSLPLKNSKSNGVLHVSPSSLVAFTKLCRDAEETEHTNIKIQNRTLNTLLSNGNTEGIKSSSNEARQPSDASHNSELNGDCRTSSGSDITMSSSESSSGLNTPRELGLRNNSILQDPTSFISSRGHTTASHKPTTNAPATVYEEHQQWEWSADSDQGVSTDDSKDSSHDTLTRERSQGTSSIEIEKLKAEIVALARQVDLSELELQTLRKQIVKECKRGQDLTREVTGLKEERDALKAECEKLKTFQKRIEDAKSKNKLQFEGGDPRVLLDEIKQELNYEKDLNANLRLQLQKTQESNAELILAVTDLEEMLEQKNWEISNPSNKSKSSENAMLRSLSDDDEEQKALEDLVKEHKDAKEAYLLEQKIMDLSSEIEICRRDKDELEMQMEQLALDYEILKQENHDMSYKLEQSELQEQLKMQYECSSSFVNINELEAQIESLEDELKKQSKEHSDSLEIINKLEAEIQSLKNELKKQSREHSDSLVTLNKFEAHIKSLEDELEKQSQGFEADLEAITHAKVEQEQRAIRAEEALRKTRWKNANTAEKIQEEFKRLSVQVASTFDANEKVAMKALAEANQLHLQKSQLEEMLQKANEELQSIRDDYEAKMNGLSTQLNFRVGQIEQMLVETDDKSKQLEHQKKNEEELIGSFSQETQRLKGEIEKLKIENNILSEQAEQKENFKVELEQLKLSIKHTEELIQKGNRERNNLASTLALAKKEAEKLLEELNRMILLKDEKEKAISLLQTEVKTLKAQYDDLKHSLSEDELEKEKLRKQVFQLKGDLKKKEDIITSIEKKLKESNKRAAVADCTKTNLRNNKSAPVPQGSKEAANLREKIKLLEGQIKLKETALETSANSFLEKERDLLNKIEELEDRLEELNQNNVIFCDNSCQKVPEDTIGITSNGGLAEDIAKMDENLSSSGWMSRENGTAKSVAKSYAFILEKEMNVCVTHNGGSNNQELLCELESLKERNKSMENELKEMQERYSEISLKFAEVEGERQQLVMTVRNLKNAKKG</sequence>
<feature type="domain" description="C2 NT-type" evidence="3">
    <location>
        <begin position="6"/>
        <end position="141"/>
    </location>
</feature>
<dbReference type="AlphaFoldDB" id="B9RC89"/>
<dbReference type="PANTHER" id="PTHR34452">
    <property type="entry name" value="MYOSIN HEAVY CHAIN-RELATED PROTEIN"/>
    <property type="match status" value="1"/>
</dbReference>
<dbReference type="FunCoup" id="B9RC89">
    <property type="interactions" value="28"/>
</dbReference>
<feature type="region of interest" description="Disordered" evidence="2">
    <location>
        <begin position="170"/>
        <end position="255"/>
    </location>
</feature>
<evidence type="ECO:0000256" key="1">
    <source>
        <dbReference type="SAM" id="Coils"/>
    </source>
</evidence>
<evidence type="ECO:0000259" key="3">
    <source>
        <dbReference type="PROSITE" id="PS51840"/>
    </source>
</evidence>
<feature type="compositionally biased region" description="Polar residues" evidence="2">
    <location>
        <begin position="228"/>
        <end position="255"/>
    </location>
</feature>
<dbReference type="InterPro" id="IPR019448">
    <property type="entry name" value="NT-C2"/>
</dbReference>
<feature type="coiled-coil region" evidence="1">
    <location>
        <begin position="303"/>
        <end position="430"/>
    </location>
</feature>
<keyword evidence="5" id="KW-1185">Reference proteome</keyword>
<evidence type="ECO:0000313" key="4">
    <source>
        <dbReference type="EMBL" id="EEF51160.1"/>
    </source>
</evidence>
<dbReference type="Proteomes" id="UP000008311">
    <property type="component" value="Unassembled WGS sequence"/>
</dbReference>
<feature type="coiled-coil region" evidence="1">
    <location>
        <begin position="948"/>
        <end position="1007"/>
    </location>
</feature>
<dbReference type="PROSITE" id="PS51840">
    <property type="entry name" value="C2_NT"/>
    <property type="match status" value="1"/>
</dbReference>
<dbReference type="eggNOG" id="ENOG502QT1D">
    <property type="taxonomic scope" value="Eukaryota"/>
</dbReference>
<dbReference type="EMBL" id="EQ973774">
    <property type="protein sequence ID" value="EEF51160.1"/>
    <property type="molecule type" value="Genomic_DNA"/>
</dbReference>
<feature type="coiled-coil region" evidence="1">
    <location>
        <begin position="688"/>
        <end position="922"/>
    </location>
</feature>
<dbReference type="Pfam" id="PF10358">
    <property type="entry name" value="NT-C2"/>
    <property type="match status" value="1"/>
</dbReference>
<feature type="compositionally biased region" description="Polar residues" evidence="2">
    <location>
        <begin position="170"/>
        <end position="202"/>
    </location>
</feature>
<accession>B9RC89</accession>
<dbReference type="STRING" id="3988.B9RC89"/>
<protein>
    <submittedName>
        <fullName evidence="4">ATP binding protein, putative</fullName>
    </submittedName>
</protein>
<feature type="coiled-coil region" evidence="1">
    <location>
        <begin position="1076"/>
        <end position="1117"/>
    </location>
</feature>
<reference evidence="5" key="1">
    <citation type="journal article" date="2010" name="Nat. Biotechnol.">
        <title>Draft genome sequence of the oilseed species Ricinus communis.</title>
        <authorList>
            <person name="Chan A.P."/>
            <person name="Crabtree J."/>
            <person name="Zhao Q."/>
            <person name="Lorenzi H."/>
            <person name="Orvis J."/>
            <person name="Puiu D."/>
            <person name="Melake-Berhan A."/>
            <person name="Jones K.M."/>
            <person name="Redman J."/>
            <person name="Chen G."/>
            <person name="Cahoon E.B."/>
            <person name="Gedil M."/>
            <person name="Stanke M."/>
            <person name="Haas B.J."/>
            <person name="Wortman J.R."/>
            <person name="Fraser-Liggett C.M."/>
            <person name="Ravel J."/>
            <person name="Rabinowicz P.D."/>
        </authorList>
    </citation>
    <scope>NUCLEOTIDE SEQUENCE [LARGE SCALE GENOMIC DNA]</scope>
    <source>
        <strain evidence="5">cv. Hale</strain>
    </source>
</reference>
<feature type="region of interest" description="Disordered" evidence="2">
    <location>
        <begin position="435"/>
        <end position="460"/>
    </location>
</feature>
<evidence type="ECO:0000256" key="2">
    <source>
        <dbReference type="SAM" id="MobiDB-lite"/>
    </source>
</evidence>
<keyword evidence="1" id="KW-0175">Coiled coil</keyword>
<feature type="compositionally biased region" description="Basic and acidic residues" evidence="2">
    <location>
        <begin position="280"/>
        <end position="295"/>
    </location>
</feature>
<proteinExistence type="predicted"/>
<evidence type="ECO:0000313" key="5">
    <source>
        <dbReference type="Proteomes" id="UP000008311"/>
    </source>
</evidence>